<comment type="function">
    <text evidence="2">Antitoxin component of a type II toxin-antitoxin (TA) system.</text>
</comment>
<protein>
    <recommendedName>
        <fullName evidence="2">Antitoxin</fullName>
    </recommendedName>
</protein>
<dbReference type="SUPFAM" id="SSF143120">
    <property type="entry name" value="YefM-like"/>
    <property type="match status" value="1"/>
</dbReference>
<reference evidence="4" key="1">
    <citation type="submission" date="2021-01" db="EMBL/GenBank/DDBJ databases">
        <title>Modified the classification status of verrucomicrobia.</title>
        <authorList>
            <person name="Feng X."/>
        </authorList>
    </citation>
    <scope>NUCLEOTIDE SEQUENCE</scope>
    <source>
        <strain evidence="4">JCM 18052</strain>
    </source>
</reference>
<name>A0A934VA35_9BACT</name>
<sequence length="102" mass="11630">MRIDLKEDVISLTDFARNTKEHAKALAHGGRARILTQNGKAAVVVLSLEAFEKMSHDAEEYQMDLRLRAALENYAKGDRGTPLNEALDRLRKRAENRRTEPR</sequence>
<keyword evidence="5" id="KW-1185">Reference proteome</keyword>
<proteinExistence type="inferred from homology"/>
<comment type="similarity">
    <text evidence="1 2">Belongs to the phD/YefM antitoxin family.</text>
</comment>
<dbReference type="InterPro" id="IPR006442">
    <property type="entry name" value="Antitoxin_Phd/YefM"/>
</dbReference>
<dbReference type="EMBL" id="JAENIK010000009">
    <property type="protein sequence ID" value="MBK1815798.1"/>
    <property type="molecule type" value="Genomic_DNA"/>
</dbReference>
<comment type="caution">
    <text evidence="4">The sequence shown here is derived from an EMBL/GenBank/DDBJ whole genome shotgun (WGS) entry which is preliminary data.</text>
</comment>
<dbReference type="Pfam" id="PF02604">
    <property type="entry name" value="PhdYeFM_antitox"/>
    <property type="match status" value="1"/>
</dbReference>
<accession>A0A934VA35</accession>
<dbReference type="InterPro" id="IPR036165">
    <property type="entry name" value="YefM-like_sf"/>
</dbReference>
<dbReference type="RefSeq" id="WP_200350754.1">
    <property type="nucleotide sequence ID" value="NZ_BAABHZ010000008.1"/>
</dbReference>
<dbReference type="AlphaFoldDB" id="A0A934VA35"/>
<evidence type="ECO:0000313" key="5">
    <source>
        <dbReference type="Proteomes" id="UP000600139"/>
    </source>
</evidence>
<evidence type="ECO:0000313" key="4">
    <source>
        <dbReference type="EMBL" id="MBK1815798.1"/>
    </source>
</evidence>
<dbReference type="Proteomes" id="UP000600139">
    <property type="component" value="Unassembled WGS sequence"/>
</dbReference>
<evidence type="ECO:0000256" key="1">
    <source>
        <dbReference type="ARBA" id="ARBA00009981"/>
    </source>
</evidence>
<feature type="region of interest" description="Disordered" evidence="3">
    <location>
        <begin position="77"/>
        <end position="102"/>
    </location>
</feature>
<organism evidence="4 5">
    <name type="scientific">Luteolibacter yonseiensis</name>
    <dbReference type="NCBI Taxonomy" id="1144680"/>
    <lineage>
        <taxon>Bacteria</taxon>
        <taxon>Pseudomonadati</taxon>
        <taxon>Verrucomicrobiota</taxon>
        <taxon>Verrucomicrobiia</taxon>
        <taxon>Verrucomicrobiales</taxon>
        <taxon>Verrucomicrobiaceae</taxon>
        <taxon>Luteolibacter</taxon>
    </lineage>
</organism>
<gene>
    <name evidence="4" type="ORF">JIN84_09225</name>
</gene>
<evidence type="ECO:0000256" key="2">
    <source>
        <dbReference type="RuleBase" id="RU362080"/>
    </source>
</evidence>
<evidence type="ECO:0000256" key="3">
    <source>
        <dbReference type="SAM" id="MobiDB-lite"/>
    </source>
</evidence>